<keyword evidence="3" id="KW-1185">Reference proteome</keyword>
<dbReference type="AlphaFoldDB" id="A0A6A6RL83"/>
<feature type="region of interest" description="Disordered" evidence="1">
    <location>
        <begin position="115"/>
        <end position="143"/>
    </location>
</feature>
<name>A0A6A6RL83_9PLEO</name>
<proteinExistence type="predicted"/>
<evidence type="ECO:0000256" key="1">
    <source>
        <dbReference type="SAM" id="MobiDB-lite"/>
    </source>
</evidence>
<organism evidence="2 3">
    <name type="scientific">Massarina eburnea CBS 473.64</name>
    <dbReference type="NCBI Taxonomy" id="1395130"/>
    <lineage>
        <taxon>Eukaryota</taxon>
        <taxon>Fungi</taxon>
        <taxon>Dikarya</taxon>
        <taxon>Ascomycota</taxon>
        <taxon>Pezizomycotina</taxon>
        <taxon>Dothideomycetes</taxon>
        <taxon>Pleosporomycetidae</taxon>
        <taxon>Pleosporales</taxon>
        <taxon>Massarineae</taxon>
        <taxon>Massarinaceae</taxon>
        <taxon>Massarina</taxon>
    </lineage>
</organism>
<reference evidence="2" key="1">
    <citation type="journal article" date="2020" name="Stud. Mycol.">
        <title>101 Dothideomycetes genomes: a test case for predicting lifestyles and emergence of pathogens.</title>
        <authorList>
            <person name="Haridas S."/>
            <person name="Albert R."/>
            <person name="Binder M."/>
            <person name="Bloem J."/>
            <person name="Labutti K."/>
            <person name="Salamov A."/>
            <person name="Andreopoulos B."/>
            <person name="Baker S."/>
            <person name="Barry K."/>
            <person name="Bills G."/>
            <person name="Bluhm B."/>
            <person name="Cannon C."/>
            <person name="Castanera R."/>
            <person name="Culley D."/>
            <person name="Daum C."/>
            <person name="Ezra D."/>
            <person name="Gonzalez J."/>
            <person name="Henrissat B."/>
            <person name="Kuo A."/>
            <person name="Liang C."/>
            <person name="Lipzen A."/>
            <person name="Lutzoni F."/>
            <person name="Magnuson J."/>
            <person name="Mondo S."/>
            <person name="Nolan M."/>
            <person name="Ohm R."/>
            <person name="Pangilinan J."/>
            <person name="Park H.-J."/>
            <person name="Ramirez L."/>
            <person name="Alfaro M."/>
            <person name="Sun H."/>
            <person name="Tritt A."/>
            <person name="Yoshinaga Y."/>
            <person name="Zwiers L.-H."/>
            <person name="Turgeon B."/>
            <person name="Goodwin S."/>
            <person name="Spatafora J."/>
            <person name="Crous P."/>
            <person name="Grigoriev I."/>
        </authorList>
    </citation>
    <scope>NUCLEOTIDE SEQUENCE</scope>
    <source>
        <strain evidence="2">CBS 473.64</strain>
    </source>
</reference>
<feature type="region of interest" description="Disordered" evidence="1">
    <location>
        <begin position="1"/>
        <end position="24"/>
    </location>
</feature>
<sequence>MYDHNDMYENPSQPNPGTISSAESPHLDKRICGCRCGQTSGQEGREVNFDDAASTLVASDTSDIGDRGGTMQNTAGTAASAEELRARIRLFLRSMEGSRQRMAIDEQEQIGRVQNYQDAADSTESEPGSDAHSAITPDNRSVHCMSPGPGLGAWTTDDRPHVSFPYHFRVTPLRLTPTNPMF</sequence>
<dbReference type="Proteomes" id="UP000799753">
    <property type="component" value="Unassembled WGS sequence"/>
</dbReference>
<gene>
    <name evidence="2" type="ORF">P280DRAFT_473248</name>
</gene>
<protein>
    <submittedName>
        <fullName evidence="2">Uncharacterized protein</fullName>
    </submittedName>
</protein>
<dbReference type="EMBL" id="MU006800">
    <property type="protein sequence ID" value="KAF2636100.1"/>
    <property type="molecule type" value="Genomic_DNA"/>
</dbReference>
<evidence type="ECO:0000313" key="3">
    <source>
        <dbReference type="Proteomes" id="UP000799753"/>
    </source>
</evidence>
<feature type="compositionally biased region" description="Polar residues" evidence="1">
    <location>
        <begin position="115"/>
        <end position="126"/>
    </location>
</feature>
<accession>A0A6A6RL83</accession>
<evidence type="ECO:0000313" key="2">
    <source>
        <dbReference type="EMBL" id="KAF2636100.1"/>
    </source>
</evidence>
<dbReference type="OrthoDB" id="3761807at2759"/>
<feature type="compositionally biased region" description="Polar residues" evidence="1">
    <location>
        <begin position="10"/>
        <end position="23"/>
    </location>
</feature>